<dbReference type="Proteomes" id="UP000789595">
    <property type="component" value="Unassembled WGS sequence"/>
</dbReference>
<organism evidence="1 2">
    <name type="scientific">Pelagomonas calceolata</name>
    <dbReference type="NCBI Taxonomy" id="35677"/>
    <lineage>
        <taxon>Eukaryota</taxon>
        <taxon>Sar</taxon>
        <taxon>Stramenopiles</taxon>
        <taxon>Ochrophyta</taxon>
        <taxon>Pelagophyceae</taxon>
        <taxon>Pelagomonadales</taxon>
        <taxon>Pelagomonadaceae</taxon>
        <taxon>Pelagomonas</taxon>
    </lineage>
</organism>
<proteinExistence type="predicted"/>
<sequence>MEHKYHGVSHQRCYETLKYVSEKLALPRQPLHETHTQEGNRHAAAKIRASPARVVLVAWEHRNIPLLAEALGYSDSNPEFKQELEKCHSKLGGWPTDADFDFVYTFSYDTGSDRLVGFSCRHEGVTPFIPADAYDNCNKHDDC</sequence>
<evidence type="ECO:0000313" key="2">
    <source>
        <dbReference type="Proteomes" id="UP000789595"/>
    </source>
</evidence>
<evidence type="ECO:0000313" key="1">
    <source>
        <dbReference type="EMBL" id="CAH0364992.1"/>
    </source>
</evidence>
<reference evidence="1" key="1">
    <citation type="submission" date="2021-11" db="EMBL/GenBank/DDBJ databases">
        <authorList>
            <consortium name="Genoscope - CEA"/>
            <person name="William W."/>
        </authorList>
    </citation>
    <scope>NUCLEOTIDE SEQUENCE</scope>
</reference>
<dbReference type="OrthoDB" id="10529572at2759"/>
<comment type="caution">
    <text evidence="1">The sequence shown here is derived from an EMBL/GenBank/DDBJ whole genome shotgun (WGS) entry which is preliminary data.</text>
</comment>
<accession>A0A8J2S538</accession>
<dbReference type="EMBL" id="CAKKNE010000001">
    <property type="protein sequence ID" value="CAH0364992.1"/>
    <property type="molecule type" value="Genomic_DNA"/>
</dbReference>
<dbReference type="AlphaFoldDB" id="A0A8J2S538"/>
<gene>
    <name evidence="1" type="ORF">PECAL_1P13910</name>
</gene>
<keyword evidence="2" id="KW-1185">Reference proteome</keyword>
<name>A0A8J2S538_9STRA</name>
<protein>
    <submittedName>
        <fullName evidence="1">Uncharacterized protein</fullName>
    </submittedName>
</protein>